<evidence type="ECO:0000313" key="3">
    <source>
        <dbReference type="Proteomes" id="UP000729402"/>
    </source>
</evidence>
<reference evidence="2" key="1">
    <citation type="journal article" date="2021" name="bioRxiv">
        <title>Whole Genome Assembly and Annotation of Northern Wild Rice, Zizania palustris L., Supports a Whole Genome Duplication in the Zizania Genus.</title>
        <authorList>
            <person name="Haas M."/>
            <person name="Kono T."/>
            <person name="Macchietto M."/>
            <person name="Millas R."/>
            <person name="McGilp L."/>
            <person name="Shao M."/>
            <person name="Duquette J."/>
            <person name="Hirsch C.N."/>
            <person name="Kimball J."/>
        </authorList>
    </citation>
    <scope>NUCLEOTIDE SEQUENCE</scope>
    <source>
        <tissue evidence="2">Fresh leaf tissue</tissue>
    </source>
</reference>
<accession>A0A8J5T4T2</accession>
<proteinExistence type="predicted"/>
<feature type="compositionally biased region" description="Basic and acidic residues" evidence="1">
    <location>
        <begin position="18"/>
        <end position="32"/>
    </location>
</feature>
<feature type="region of interest" description="Disordered" evidence="1">
    <location>
        <begin position="1"/>
        <end position="39"/>
    </location>
</feature>
<dbReference type="AlphaFoldDB" id="A0A8J5T4T2"/>
<name>A0A8J5T4T2_ZIZPA</name>
<protein>
    <submittedName>
        <fullName evidence="2">Uncharacterized protein</fullName>
    </submittedName>
</protein>
<reference evidence="2" key="2">
    <citation type="submission" date="2021-02" db="EMBL/GenBank/DDBJ databases">
        <authorList>
            <person name="Kimball J.A."/>
            <person name="Haas M.W."/>
            <person name="Macchietto M."/>
            <person name="Kono T."/>
            <person name="Duquette J."/>
            <person name="Shao M."/>
        </authorList>
    </citation>
    <scope>NUCLEOTIDE SEQUENCE</scope>
    <source>
        <tissue evidence="2">Fresh leaf tissue</tissue>
    </source>
</reference>
<sequence>MPRWGLGRGVGRSAGSADVERVRDSEREELGGRRAGGNAGFSASASYSPRLLLVFLGSVHQAASARPQRSGGGAARRRQGGEGWGTRASAIYFCSSDASLFPSDPSVRSTNFNWLRIEVPRRPLDLTHGQLRQLLVGWQRVEPRSKWFCRGDVSSFRSSNIRSWK</sequence>
<evidence type="ECO:0000313" key="2">
    <source>
        <dbReference type="EMBL" id="KAG8074365.1"/>
    </source>
</evidence>
<feature type="compositionally biased region" description="Gly residues" evidence="1">
    <location>
        <begin position="1"/>
        <end position="12"/>
    </location>
</feature>
<organism evidence="2 3">
    <name type="scientific">Zizania palustris</name>
    <name type="common">Northern wild rice</name>
    <dbReference type="NCBI Taxonomy" id="103762"/>
    <lineage>
        <taxon>Eukaryota</taxon>
        <taxon>Viridiplantae</taxon>
        <taxon>Streptophyta</taxon>
        <taxon>Embryophyta</taxon>
        <taxon>Tracheophyta</taxon>
        <taxon>Spermatophyta</taxon>
        <taxon>Magnoliopsida</taxon>
        <taxon>Liliopsida</taxon>
        <taxon>Poales</taxon>
        <taxon>Poaceae</taxon>
        <taxon>BOP clade</taxon>
        <taxon>Oryzoideae</taxon>
        <taxon>Oryzeae</taxon>
        <taxon>Zizaniinae</taxon>
        <taxon>Zizania</taxon>
    </lineage>
</organism>
<dbReference type="EMBL" id="JAAALK010000283">
    <property type="protein sequence ID" value="KAG8074365.1"/>
    <property type="molecule type" value="Genomic_DNA"/>
</dbReference>
<keyword evidence="3" id="KW-1185">Reference proteome</keyword>
<evidence type="ECO:0000256" key="1">
    <source>
        <dbReference type="SAM" id="MobiDB-lite"/>
    </source>
</evidence>
<dbReference type="Proteomes" id="UP000729402">
    <property type="component" value="Unassembled WGS sequence"/>
</dbReference>
<comment type="caution">
    <text evidence="2">The sequence shown here is derived from an EMBL/GenBank/DDBJ whole genome shotgun (WGS) entry which is preliminary data.</text>
</comment>
<gene>
    <name evidence="2" type="ORF">GUJ93_ZPchr0006g43426</name>
</gene>